<dbReference type="SUPFAM" id="SSF55103">
    <property type="entry name" value="FAD-linked oxidases, C-terminal domain"/>
    <property type="match status" value="1"/>
</dbReference>
<comment type="similarity">
    <text evidence="2">Belongs to the FAD-binding oxidoreductase/transferase type 4 family.</text>
</comment>
<dbReference type="EMBL" id="JAPDOD010000040">
    <property type="protein sequence ID" value="MDA0164978.1"/>
    <property type="molecule type" value="Genomic_DNA"/>
</dbReference>
<dbReference type="PROSITE" id="PS51387">
    <property type="entry name" value="FAD_PCMH"/>
    <property type="match status" value="1"/>
</dbReference>
<feature type="domain" description="FAD-binding PCMH-type" evidence="6">
    <location>
        <begin position="42"/>
        <end position="221"/>
    </location>
</feature>
<dbReference type="GO" id="GO:0071949">
    <property type="term" value="F:FAD binding"/>
    <property type="evidence" value="ECO:0007669"/>
    <property type="project" value="InterPro"/>
</dbReference>
<dbReference type="InterPro" id="IPR051914">
    <property type="entry name" value="FAD-linked_OxidoTrans_Type4"/>
</dbReference>
<comment type="caution">
    <text evidence="7">The sequence shown here is derived from an EMBL/GenBank/DDBJ whole genome shotgun (WGS) entry which is preliminary data.</text>
</comment>
<dbReference type="InterPro" id="IPR016164">
    <property type="entry name" value="FAD-linked_Oxase-like_C"/>
</dbReference>
<dbReference type="GO" id="GO:0016491">
    <property type="term" value="F:oxidoreductase activity"/>
    <property type="evidence" value="ECO:0007669"/>
    <property type="project" value="UniProtKB-KW"/>
</dbReference>
<dbReference type="InterPro" id="IPR006094">
    <property type="entry name" value="Oxid_FAD_bind_N"/>
</dbReference>
<name>A0A9X3N521_9ACTN</name>
<dbReference type="Gene3D" id="3.30.465.10">
    <property type="match status" value="1"/>
</dbReference>
<dbReference type="RefSeq" id="WP_270044232.1">
    <property type="nucleotide sequence ID" value="NZ_JAPDOD010000040.1"/>
</dbReference>
<dbReference type="AlphaFoldDB" id="A0A9X3N521"/>
<keyword evidence="4" id="KW-0274">FAD</keyword>
<dbReference type="FunFam" id="1.10.45.10:FF:000001">
    <property type="entry name" value="D-lactate dehydrogenase mitochondrial"/>
    <property type="match status" value="1"/>
</dbReference>
<comment type="cofactor">
    <cofactor evidence="1">
        <name>FAD</name>
        <dbReference type="ChEBI" id="CHEBI:57692"/>
    </cofactor>
</comment>
<protein>
    <submittedName>
        <fullName evidence="7">FAD-binding protein</fullName>
    </submittedName>
</protein>
<dbReference type="InterPro" id="IPR016171">
    <property type="entry name" value="Vanillyl_alc_oxidase_C-sub2"/>
</dbReference>
<proteinExistence type="inferred from homology"/>
<gene>
    <name evidence="7" type="ORF">OM076_32210</name>
</gene>
<evidence type="ECO:0000256" key="4">
    <source>
        <dbReference type="ARBA" id="ARBA00022827"/>
    </source>
</evidence>
<keyword evidence="5" id="KW-0560">Oxidoreductase</keyword>
<keyword evidence="8" id="KW-1185">Reference proteome</keyword>
<sequence>MATATAIPTGLRERLIAVVGRDHVRTDEGALVTFSTDATPLERGRPDAVVFAATAEEVASVLRLANASGIPVVPRGSGTNLSAGTVPHRGGIVLVLTRMNKVKEISDSDLVAVCEPGVRTIELSQAAAAKGLLYPPDPGSQTTATIGGNVAECAGGLRALKYGVTRDYVLGVEAVLPTGEIIRSGGRLVKDVAGYDLRRLLCGSEGTLAVMTELTLRLVPAPEASGYGMAYFPELADAARAVSRVLASGVLPVTLEFLDQVCIGAVEDYAKIGLDTSAGALLIFGQDGNAAVIARDLERMGQACRTEGAISLRIAESPEEASEVLEARRAALPSLSRLEPLTLLEDATVPRSRIAEMVEYIQEVARRYELKIGTFGHAGDGNLHPTAVLDHADEDAVRRARAAFDEIFARALELDGTITGEHGIGIVKLRYLERQLGADHMALLRRIKAAFDPNGILNPGKLGS</sequence>
<dbReference type="PANTHER" id="PTHR42934:SF2">
    <property type="entry name" value="GLYCOLATE OXIDASE SUBUNIT GLCD"/>
    <property type="match status" value="1"/>
</dbReference>
<dbReference type="Pfam" id="PF02913">
    <property type="entry name" value="FAD-oxidase_C"/>
    <property type="match status" value="1"/>
</dbReference>
<keyword evidence="3" id="KW-0285">Flavoprotein</keyword>
<evidence type="ECO:0000259" key="6">
    <source>
        <dbReference type="PROSITE" id="PS51387"/>
    </source>
</evidence>
<organism evidence="7 8">
    <name type="scientific">Solirubrobacter ginsenosidimutans</name>
    <dbReference type="NCBI Taxonomy" id="490573"/>
    <lineage>
        <taxon>Bacteria</taxon>
        <taxon>Bacillati</taxon>
        <taxon>Actinomycetota</taxon>
        <taxon>Thermoleophilia</taxon>
        <taxon>Solirubrobacterales</taxon>
        <taxon>Solirubrobacteraceae</taxon>
        <taxon>Solirubrobacter</taxon>
    </lineage>
</organism>
<accession>A0A9X3N521</accession>
<dbReference type="Gene3D" id="3.30.70.2740">
    <property type="match status" value="1"/>
</dbReference>
<reference evidence="7" key="1">
    <citation type="submission" date="2022-10" db="EMBL/GenBank/DDBJ databases">
        <title>The WGS of Solirubrobacter ginsenosidimutans DSM 21036.</title>
        <authorList>
            <person name="Jiang Z."/>
        </authorList>
    </citation>
    <scope>NUCLEOTIDE SEQUENCE</scope>
    <source>
        <strain evidence="7">DSM 21036</strain>
    </source>
</reference>
<dbReference type="FunFam" id="3.30.70.2740:FF:000001">
    <property type="entry name" value="D-lactate dehydrogenase mitochondrial"/>
    <property type="match status" value="1"/>
</dbReference>
<evidence type="ECO:0000256" key="3">
    <source>
        <dbReference type="ARBA" id="ARBA00022630"/>
    </source>
</evidence>
<dbReference type="SUPFAM" id="SSF56176">
    <property type="entry name" value="FAD-binding/transporter-associated domain-like"/>
    <property type="match status" value="1"/>
</dbReference>
<dbReference type="InterPro" id="IPR036318">
    <property type="entry name" value="FAD-bd_PCMH-like_sf"/>
</dbReference>
<dbReference type="Pfam" id="PF01565">
    <property type="entry name" value="FAD_binding_4"/>
    <property type="match status" value="1"/>
</dbReference>
<dbReference type="Gene3D" id="1.10.45.10">
    <property type="entry name" value="Vanillyl-alcohol Oxidase, Chain A, domain 4"/>
    <property type="match status" value="1"/>
</dbReference>
<dbReference type="InterPro" id="IPR016166">
    <property type="entry name" value="FAD-bd_PCMH"/>
</dbReference>
<evidence type="ECO:0000256" key="5">
    <source>
        <dbReference type="ARBA" id="ARBA00023002"/>
    </source>
</evidence>
<evidence type="ECO:0000313" key="8">
    <source>
        <dbReference type="Proteomes" id="UP001149140"/>
    </source>
</evidence>
<dbReference type="Proteomes" id="UP001149140">
    <property type="component" value="Unassembled WGS sequence"/>
</dbReference>
<dbReference type="InterPro" id="IPR004113">
    <property type="entry name" value="FAD-bd_oxidored_4_C"/>
</dbReference>
<dbReference type="InterPro" id="IPR016169">
    <property type="entry name" value="FAD-bd_PCMH_sub2"/>
</dbReference>
<evidence type="ECO:0000256" key="1">
    <source>
        <dbReference type="ARBA" id="ARBA00001974"/>
    </source>
</evidence>
<dbReference type="PANTHER" id="PTHR42934">
    <property type="entry name" value="GLYCOLATE OXIDASE SUBUNIT GLCD"/>
    <property type="match status" value="1"/>
</dbReference>
<evidence type="ECO:0000256" key="2">
    <source>
        <dbReference type="ARBA" id="ARBA00008000"/>
    </source>
</evidence>
<evidence type="ECO:0000313" key="7">
    <source>
        <dbReference type="EMBL" id="MDA0164978.1"/>
    </source>
</evidence>